<protein>
    <submittedName>
        <fullName evidence="6">DNA-binding transcriptional regulator, LysR family</fullName>
    </submittedName>
</protein>
<dbReference type="InterPro" id="IPR000847">
    <property type="entry name" value="LysR_HTH_N"/>
</dbReference>
<organism evidence="6 7">
    <name type="scientific">Actinoalloteichus caeruleus DSM 43889</name>
    <dbReference type="NCBI Taxonomy" id="1120930"/>
    <lineage>
        <taxon>Bacteria</taxon>
        <taxon>Bacillati</taxon>
        <taxon>Actinomycetota</taxon>
        <taxon>Actinomycetes</taxon>
        <taxon>Pseudonocardiales</taxon>
        <taxon>Pseudonocardiaceae</taxon>
        <taxon>Actinoalloteichus</taxon>
        <taxon>Actinoalloteichus cyanogriseus</taxon>
    </lineage>
</organism>
<dbReference type="InterPro" id="IPR005119">
    <property type="entry name" value="LysR_subst-bd"/>
</dbReference>
<dbReference type="InterPro" id="IPR036390">
    <property type="entry name" value="WH_DNA-bd_sf"/>
</dbReference>
<evidence type="ECO:0000256" key="1">
    <source>
        <dbReference type="ARBA" id="ARBA00009437"/>
    </source>
</evidence>
<dbReference type="PANTHER" id="PTHR30346:SF29">
    <property type="entry name" value="LYSR SUBSTRATE-BINDING"/>
    <property type="match status" value="1"/>
</dbReference>
<dbReference type="RefSeq" id="WP_030228277.1">
    <property type="nucleotide sequence ID" value="NZ_AUBJ02000001.1"/>
</dbReference>
<keyword evidence="7" id="KW-1185">Reference proteome</keyword>
<proteinExistence type="inferred from homology"/>
<dbReference type="Gene3D" id="3.40.190.10">
    <property type="entry name" value="Periplasmic binding protein-like II"/>
    <property type="match status" value="2"/>
</dbReference>
<dbReference type="PROSITE" id="PS50931">
    <property type="entry name" value="HTH_LYSR"/>
    <property type="match status" value="1"/>
</dbReference>
<comment type="caution">
    <text evidence="6">The sequence shown here is derived from an EMBL/GenBank/DDBJ whole genome shotgun (WGS) entry which is preliminary data.</text>
</comment>
<evidence type="ECO:0000256" key="3">
    <source>
        <dbReference type="ARBA" id="ARBA00023125"/>
    </source>
</evidence>
<dbReference type="Proteomes" id="UP000791080">
    <property type="component" value="Unassembled WGS sequence"/>
</dbReference>
<dbReference type="InterPro" id="IPR036388">
    <property type="entry name" value="WH-like_DNA-bd_sf"/>
</dbReference>
<accession>A0ABT1JD49</accession>
<name>A0ABT1JD49_ACTCY</name>
<sequence length="330" mass="35467">MQRSVQLHYMIDRRLHMLQLLDRHGTVHAVATALHYTPSAVSQALRSLSAELGTDVVRPRGRGVRITPAGRTLLAHAEILFAQWERARAALDAYDEEPSGTLGICGFSTAAAVVLPRAAGALRERFPNLGIRITEAEPTECFDLLLSGEADIALVVATPDTPSPSDPRFDQRPLFDDALDLLIPQDHPLAGAGEVRLVDVAHEQWIVSKPGSTYHQLVLAACATAGFSPRIAHRSDEWETATALVAQGFGVCLVPQLAGLPSTHPVSRLRLTGDPAPARRVLTATRLGSRDRPVISSVLDAITAVVRRLDLRPLAGSADHPSAVSSDLPH</sequence>
<keyword evidence="3 6" id="KW-0238">DNA-binding</keyword>
<evidence type="ECO:0000313" key="6">
    <source>
        <dbReference type="EMBL" id="MCP2330417.1"/>
    </source>
</evidence>
<dbReference type="EMBL" id="AUBJ02000001">
    <property type="protein sequence ID" value="MCP2330417.1"/>
    <property type="molecule type" value="Genomic_DNA"/>
</dbReference>
<evidence type="ECO:0000256" key="4">
    <source>
        <dbReference type="ARBA" id="ARBA00023163"/>
    </source>
</evidence>
<keyword evidence="4" id="KW-0804">Transcription</keyword>
<evidence type="ECO:0000313" key="7">
    <source>
        <dbReference type="Proteomes" id="UP000791080"/>
    </source>
</evidence>
<feature type="domain" description="HTH lysR-type" evidence="5">
    <location>
        <begin position="13"/>
        <end position="67"/>
    </location>
</feature>
<reference evidence="6 7" key="1">
    <citation type="submission" date="2013-07" db="EMBL/GenBank/DDBJ databases">
        <authorList>
            <consortium name="DOE Joint Genome Institute"/>
            <person name="Reeve W."/>
            <person name="Huntemann M."/>
            <person name="Han J."/>
            <person name="Chen A."/>
            <person name="Kyrpides N."/>
            <person name="Mavromatis K."/>
            <person name="Markowitz V."/>
            <person name="Palaniappan K."/>
            <person name="Ivanova N."/>
            <person name="Schaumberg A."/>
            <person name="Pati A."/>
            <person name="Liolios K."/>
            <person name="Nordberg H.P."/>
            <person name="Cantor M.N."/>
            <person name="Hua S.X."/>
            <person name="Woyke T."/>
        </authorList>
    </citation>
    <scope>NUCLEOTIDE SEQUENCE [LARGE SCALE GENOMIC DNA]</scope>
    <source>
        <strain evidence="6 7">DSM 43889</strain>
    </source>
</reference>
<dbReference type="PANTHER" id="PTHR30346">
    <property type="entry name" value="TRANSCRIPTIONAL DUAL REGULATOR HCAR-RELATED"/>
    <property type="match status" value="1"/>
</dbReference>
<dbReference type="CDD" id="cd08423">
    <property type="entry name" value="PBP2_LTTR_like_6"/>
    <property type="match status" value="1"/>
</dbReference>
<comment type="similarity">
    <text evidence="1">Belongs to the LysR transcriptional regulatory family.</text>
</comment>
<dbReference type="SUPFAM" id="SSF46785">
    <property type="entry name" value="Winged helix' DNA-binding domain"/>
    <property type="match status" value="1"/>
</dbReference>
<reference evidence="6 7" key="2">
    <citation type="submission" date="2022-06" db="EMBL/GenBank/DDBJ databases">
        <title>Genomic Encyclopedia of Type Strains, Phase I: the one thousand microbial genomes (KMG-I) project.</title>
        <authorList>
            <person name="Kyrpides N."/>
        </authorList>
    </citation>
    <scope>NUCLEOTIDE SEQUENCE [LARGE SCALE GENOMIC DNA]</scope>
    <source>
        <strain evidence="6 7">DSM 43889</strain>
    </source>
</reference>
<keyword evidence="2" id="KW-0805">Transcription regulation</keyword>
<dbReference type="SUPFAM" id="SSF53850">
    <property type="entry name" value="Periplasmic binding protein-like II"/>
    <property type="match status" value="1"/>
</dbReference>
<dbReference type="GO" id="GO:0003677">
    <property type="term" value="F:DNA binding"/>
    <property type="evidence" value="ECO:0007669"/>
    <property type="project" value="UniProtKB-KW"/>
</dbReference>
<dbReference type="Pfam" id="PF00126">
    <property type="entry name" value="HTH_1"/>
    <property type="match status" value="1"/>
</dbReference>
<evidence type="ECO:0000256" key="2">
    <source>
        <dbReference type="ARBA" id="ARBA00023015"/>
    </source>
</evidence>
<dbReference type="Gene3D" id="1.10.10.10">
    <property type="entry name" value="Winged helix-like DNA-binding domain superfamily/Winged helix DNA-binding domain"/>
    <property type="match status" value="1"/>
</dbReference>
<evidence type="ECO:0000259" key="5">
    <source>
        <dbReference type="PROSITE" id="PS50931"/>
    </source>
</evidence>
<dbReference type="Pfam" id="PF03466">
    <property type="entry name" value="LysR_substrate"/>
    <property type="match status" value="1"/>
</dbReference>
<gene>
    <name evidence="6" type="ORF">G443_000687</name>
</gene>